<dbReference type="Proteomes" id="UP000574390">
    <property type="component" value="Unassembled WGS sequence"/>
</dbReference>
<evidence type="ECO:0000256" key="5">
    <source>
        <dbReference type="ARBA" id="ARBA00022840"/>
    </source>
</evidence>
<evidence type="ECO:0000256" key="6">
    <source>
        <dbReference type="ARBA" id="ARBA00022842"/>
    </source>
</evidence>
<evidence type="ECO:0000313" key="12">
    <source>
        <dbReference type="EMBL" id="KAF4755671.1"/>
    </source>
</evidence>
<accession>A0A7J6UEV4</accession>
<dbReference type="SUPFAM" id="SSF81653">
    <property type="entry name" value="Calcium ATPase, transduction domain A"/>
    <property type="match status" value="1"/>
</dbReference>
<dbReference type="Pfam" id="PF13246">
    <property type="entry name" value="Cation_ATPase"/>
    <property type="match status" value="1"/>
</dbReference>
<dbReference type="GO" id="GO:0005524">
    <property type="term" value="F:ATP binding"/>
    <property type="evidence" value="ECO:0007669"/>
    <property type="project" value="UniProtKB-KW"/>
</dbReference>
<dbReference type="InterPro" id="IPR008250">
    <property type="entry name" value="ATPase_P-typ_transduc_dom_A_sf"/>
</dbReference>
<comment type="caution">
    <text evidence="12">The sequence shown here is derived from an EMBL/GenBank/DDBJ whole genome shotgun (WGS) entry which is preliminary data.</text>
</comment>
<keyword evidence="7" id="KW-1278">Translocase</keyword>
<organism evidence="12 13">
    <name type="scientific">Perkinsus olseni</name>
    <name type="common">Perkinsus atlanticus</name>
    <dbReference type="NCBI Taxonomy" id="32597"/>
    <lineage>
        <taxon>Eukaryota</taxon>
        <taxon>Sar</taxon>
        <taxon>Alveolata</taxon>
        <taxon>Perkinsozoa</taxon>
        <taxon>Perkinsea</taxon>
        <taxon>Perkinsida</taxon>
        <taxon>Perkinsidae</taxon>
        <taxon>Perkinsus</taxon>
    </lineage>
</organism>
<dbReference type="PRINTS" id="PR00119">
    <property type="entry name" value="CATATPASE"/>
</dbReference>
<sequence>MPAAPEPSEADQREIYLWAPFYLINYAIFAVICALHVTVYFRSRGKSRIDGHLVDLPAEGVAQRGYRRDYLGTGVKLLGILWLLWLEIALLLLVIGQYNGTWPFYSVDFEPTWNSFTRGFLAAWVTSTAVLMLLKRFSNFFNTLYLLPCELAMSDYVTMSAMAVDECGGVTRHSELCRVEVVGCGGYQLGSIAFRVTEEEYRVTVGVSQSSSVDAPKPWVRMRLWGAVGASRWVTFQLRRYTWSGSRAVGPPAFEAVSIFDPRGPTARQVHGSVNGHDSSTASTMIRSHGRNEIVIPVPTFLRAAAVEYFNYFYMYQLCAVWLTVYWDYVTYGLLLALLAIMSGLLKVYTERRQRFELRNMARVSGAVWVKRDGSWTRTTSDLLVQGDVIALLNDEDTRESAGLLSVDAMLVSGNAVVDESLLTGETMPIQKFQVPSPSADPGLADVPRSPETENKKHYVFAGTKLLSATGEPKEGLPAGSTGTGCLLVVTHTSAETLRGSLLRTLLFGAPLKLAWAREIRIVLGILIAFGLVEFFILNAQYSFSLGSILTACFSIVGMINPLLSIAILGGQLAAASRLRSDKSKRFRLIGRSAKERDSQAAFTDCDDEGDIGGNLRVYCRDVERLTLTGRLSQMCFDKTGTLTKTGLDFVGIVRVDAEKPTAPPTLLSFSEGPPSKGVEGLIGPSLALTHTVSVVGANQRVGHQVELRMVEAAASLGWSYDMDMSVVQEPQGEGKWEVLKQHTFDHHSMTMSVVARNVDSGKVYVFCKGSHEAILSRCSFHNGEESAGSDTREVFEGLVVSAAERYAAEGCYVLAIAAREIAEGTSGRSAPRQELESELSLLGLLLFRNELKPDSSRHISCLKAGGIDSVMITGDSVLTGATVARKVGVIPRRD</sequence>
<evidence type="ECO:0000256" key="7">
    <source>
        <dbReference type="ARBA" id="ARBA00022967"/>
    </source>
</evidence>
<feature type="transmembrane region" description="Helical" evidence="10">
    <location>
        <begin position="548"/>
        <end position="576"/>
    </location>
</feature>
<keyword evidence="4" id="KW-0547">Nucleotide-binding</keyword>
<dbReference type="Gene3D" id="3.40.1110.10">
    <property type="entry name" value="Calcium-transporting ATPase, cytoplasmic domain N"/>
    <property type="match status" value="1"/>
</dbReference>
<keyword evidence="8 10" id="KW-1133">Transmembrane helix</keyword>
<proteinExistence type="predicted"/>
<evidence type="ECO:0000256" key="1">
    <source>
        <dbReference type="ARBA" id="ARBA00004141"/>
    </source>
</evidence>
<dbReference type="Pfam" id="PF00122">
    <property type="entry name" value="E1-E2_ATPase"/>
    <property type="match status" value="1"/>
</dbReference>
<dbReference type="PANTHER" id="PTHR45630">
    <property type="entry name" value="CATION-TRANSPORTING ATPASE-RELATED"/>
    <property type="match status" value="1"/>
</dbReference>
<dbReference type="Gene3D" id="2.70.150.10">
    <property type="entry name" value="Calcium-transporting ATPase, cytoplasmic transduction domain A"/>
    <property type="match status" value="1"/>
</dbReference>
<dbReference type="PROSITE" id="PS00154">
    <property type="entry name" value="ATPASE_E1_E2"/>
    <property type="match status" value="1"/>
</dbReference>
<keyword evidence="6" id="KW-0460">Magnesium</keyword>
<evidence type="ECO:0000256" key="9">
    <source>
        <dbReference type="ARBA" id="ARBA00023136"/>
    </source>
</evidence>
<evidence type="ECO:0000313" key="13">
    <source>
        <dbReference type="Proteomes" id="UP000574390"/>
    </source>
</evidence>
<evidence type="ECO:0000259" key="11">
    <source>
        <dbReference type="Pfam" id="PF00122"/>
    </source>
</evidence>
<protein>
    <recommendedName>
        <fullName evidence="11">P-type ATPase A domain-containing protein</fullName>
    </recommendedName>
</protein>
<dbReference type="AlphaFoldDB" id="A0A7J6UEV4"/>
<dbReference type="InterPro" id="IPR023299">
    <property type="entry name" value="ATPase_P-typ_cyto_dom_N"/>
</dbReference>
<feature type="domain" description="P-type ATPase A" evidence="11">
    <location>
        <begin position="367"/>
        <end position="470"/>
    </location>
</feature>
<feature type="transmembrane region" description="Helical" evidence="10">
    <location>
        <begin position="77"/>
        <end position="96"/>
    </location>
</feature>
<feature type="transmembrane region" description="Helical" evidence="10">
    <location>
        <begin position="326"/>
        <end position="349"/>
    </location>
</feature>
<dbReference type="SUPFAM" id="SSF56784">
    <property type="entry name" value="HAD-like"/>
    <property type="match status" value="1"/>
</dbReference>
<evidence type="ECO:0000256" key="2">
    <source>
        <dbReference type="ARBA" id="ARBA00022692"/>
    </source>
</evidence>
<gene>
    <name evidence="12" type="ORF">FOZ62_009011</name>
</gene>
<evidence type="ECO:0000256" key="8">
    <source>
        <dbReference type="ARBA" id="ARBA00022989"/>
    </source>
</evidence>
<dbReference type="GO" id="GO:0046872">
    <property type="term" value="F:metal ion binding"/>
    <property type="evidence" value="ECO:0007669"/>
    <property type="project" value="UniProtKB-KW"/>
</dbReference>
<feature type="transmembrane region" description="Helical" evidence="10">
    <location>
        <begin position="15"/>
        <end position="41"/>
    </location>
</feature>
<feature type="non-terminal residue" evidence="12">
    <location>
        <position position="895"/>
    </location>
</feature>
<keyword evidence="3" id="KW-0479">Metal-binding</keyword>
<keyword evidence="2 10" id="KW-0812">Transmembrane</keyword>
<dbReference type="InterPro" id="IPR036412">
    <property type="entry name" value="HAD-like_sf"/>
</dbReference>
<comment type="subcellular location">
    <subcellularLocation>
        <location evidence="1">Membrane</location>
        <topology evidence="1">Multi-pass membrane protein</topology>
    </subcellularLocation>
</comment>
<dbReference type="GO" id="GO:0140358">
    <property type="term" value="F:P-type transmembrane transporter activity"/>
    <property type="evidence" value="ECO:0007669"/>
    <property type="project" value="InterPro"/>
</dbReference>
<dbReference type="GO" id="GO:0019829">
    <property type="term" value="F:ATPase-coupled monoatomic cation transmembrane transporter activity"/>
    <property type="evidence" value="ECO:0007669"/>
    <property type="project" value="TreeGrafter"/>
</dbReference>
<dbReference type="PANTHER" id="PTHR45630:SF11">
    <property type="entry name" value="CATION-TRANSPORTING P-TYPE ATPASE N-TERMINAL DOMAIN-CONTAINING PROTEIN"/>
    <property type="match status" value="1"/>
</dbReference>
<keyword evidence="9 10" id="KW-0472">Membrane</keyword>
<name>A0A7J6UEV4_PEROL</name>
<dbReference type="InterPro" id="IPR059000">
    <property type="entry name" value="ATPase_P-type_domA"/>
</dbReference>
<feature type="transmembrane region" description="Helical" evidence="10">
    <location>
        <begin position="522"/>
        <end position="542"/>
    </location>
</feature>
<dbReference type="InterPro" id="IPR018303">
    <property type="entry name" value="ATPase_P-typ_P_site"/>
</dbReference>
<dbReference type="InterPro" id="IPR023214">
    <property type="entry name" value="HAD_sf"/>
</dbReference>
<feature type="transmembrane region" description="Helical" evidence="10">
    <location>
        <begin position="116"/>
        <end position="134"/>
    </location>
</feature>
<keyword evidence="5" id="KW-0067">ATP-binding</keyword>
<evidence type="ECO:0000256" key="4">
    <source>
        <dbReference type="ARBA" id="ARBA00022741"/>
    </source>
</evidence>
<dbReference type="Gene3D" id="3.40.50.1000">
    <property type="entry name" value="HAD superfamily/HAD-like"/>
    <property type="match status" value="1"/>
</dbReference>
<dbReference type="InterPro" id="IPR006544">
    <property type="entry name" value="P-type_TPase_V"/>
</dbReference>
<evidence type="ECO:0000256" key="10">
    <source>
        <dbReference type="SAM" id="Phobius"/>
    </source>
</evidence>
<dbReference type="EMBL" id="JABANM010000599">
    <property type="protein sequence ID" value="KAF4755671.1"/>
    <property type="molecule type" value="Genomic_DNA"/>
</dbReference>
<evidence type="ECO:0000256" key="3">
    <source>
        <dbReference type="ARBA" id="ARBA00022723"/>
    </source>
</evidence>
<reference evidence="12 13" key="1">
    <citation type="submission" date="2020-04" db="EMBL/GenBank/DDBJ databases">
        <title>Perkinsus olseni comparative genomics.</title>
        <authorList>
            <person name="Bogema D.R."/>
        </authorList>
    </citation>
    <scope>NUCLEOTIDE SEQUENCE [LARGE SCALE GENOMIC DNA]</scope>
    <source>
        <strain evidence="12">ATCC PRA-205</strain>
    </source>
</reference>
<dbReference type="SUPFAM" id="SSF81660">
    <property type="entry name" value="Metal cation-transporting ATPase, ATP-binding domain N"/>
    <property type="match status" value="1"/>
</dbReference>
<dbReference type="GO" id="GO:0016020">
    <property type="term" value="C:membrane"/>
    <property type="evidence" value="ECO:0007669"/>
    <property type="project" value="UniProtKB-SubCell"/>
</dbReference>